<keyword evidence="2" id="KW-1185">Reference proteome</keyword>
<comment type="caution">
    <text evidence="1">The sequence shown here is derived from an EMBL/GenBank/DDBJ whole genome shotgun (WGS) entry which is preliminary data.</text>
</comment>
<organism evidence="1 2">
    <name type="scientific">Parathielavia appendiculata</name>
    <dbReference type="NCBI Taxonomy" id="2587402"/>
    <lineage>
        <taxon>Eukaryota</taxon>
        <taxon>Fungi</taxon>
        <taxon>Dikarya</taxon>
        <taxon>Ascomycota</taxon>
        <taxon>Pezizomycotina</taxon>
        <taxon>Sordariomycetes</taxon>
        <taxon>Sordariomycetidae</taxon>
        <taxon>Sordariales</taxon>
        <taxon>Chaetomiaceae</taxon>
        <taxon>Parathielavia</taxon>
    </lineage>
</organism>
<gene>
    <name evidence="1" type="ORF">N657DRAFT_663657</name>
</gene>
<accession>A0AAN6Z497</accession>
<dbReference type="RefSeq" id="XP_062648457.1">
    <property type="nucleotide sequence ID" value="XM_062795202.1"/>
</dbReference>
<proteinExistence type="predicted"/>
<evidence type="ECO:0000313" key="1">
    <source>
        <dbReference type="EMBL" id="KAK4124686.1"/>
    </source>
</evidence>
<reference evidence="1" key="2">
    <citation type="submission" date="2023-05" db="EMBL/GenBank/DDBJ databases">
        <authorList>
            <consortium name="Lawrence Berkeley National Laboratory"/>
            <person name="Steindorff A."/>
            <person name="Hensen N."/>
            <person name="Bonometti L."/>
            <person name="Westerberg I."/>
            <person name="Brannstrom I.O."/>
            <person name="Guillou S."/>
            <person name="Cros-Aarteil S."/>
            <person name="Calhoun S."/>
            <person name="Haridas S."/>
            <person name="Kuo A."/>
            <person name="Mondo S."/>
            <person name="Pangilinan J."/>
            <person name="Riley R."/>
            <person name="Labutti K."/>
            <person name="Andreopoulos B."/>
            <person name="Lipzen A."/>
            <person name="Chen C."/>
            <person name="Yanf M."/>
            <person name="Daum C."/>
            <person name="Ng V."/>
            <person name="Clum A."/>
            <person name="Ohm R."/>
            <person name="Martin F."/>
            <person name="Silar P."/>
            <person name="Natvig D."/>
            <person name="Lalanne C."/>
            <person name="Gautier V."/>
            <person name="Ament-Velasquez S.L."/>
            <person name="Kruys A."/>
            <person name="Hutchinson M.I."/>
            <person name="Powell A.J."/>
            <person name="Barry K."/>
            <person name="Miller A.N."/>
            <person name="Grigoriev I.V."/>
            <person name="Debuchy R."/>
            <person name="Gladieux P."/>
            <person name="Thoren M.H."/>
            <person name="Johannesson H."/>
        </authorList>
    </citation>
    <scope>NUCLEOTIDE SEQUENCE</scope>
    <source>
        <strain evidence="1">CBS 731.68</strain>
    </source>
</reference>
<dbReference type="Proteomes" id="UP001302602">
    <property type="component" value="Unassembled WGS sequence"/>
</dbReference>
<sequence length="320" mass="35165">MRSLPLFLLRAVLAYLLYAVGPSLRRRLTVLGALRRYPGAAAAKGEDGTLSTACEDNAETRFKWFRPLTNFDDPELPVKAEAPSIYDVAVRGKGPHTRSPLEIFHHVLGSTSTKRLRSVWHPLIRMSNDISAESPASIYWTEVVRVRLASLAASDPSAGVTTRVALFDVYNSNSLSYGRSEWEMVISSYTSGVLHIGPIPADANGSITVSKSVEIDHVADNPSCFADPYATPGDNRTKDPAAKDPFMITYVRPIASRWEKRGLFENDGTRLRSASAVVLVALEPTADSEKAVDTRKAWLFATGFLSRSIIAIKIRFRLLG</sequence>
<dbReference type="Gene3D" id="2.120.10.30">
    <property type="entry name" value="TolB, C-terminal domain"/>
    <property type="match status" value="1"/>
</dbReference>
<dbReference type="InterPro" id="IPR011042">
    <property type="entry name" value="6-blade_b-propeller_TolB-like"/>
</dbReference>
<protein>
    <submittedName>
        <fullName evidence="1">Uncharacterized protein</fullName>
    </submittedName>
</protein>
<dbReference type="AlphaFoldDB" id="A0AAN6Z497"/>
<name>A0AAN6Z497_9PEZI</name>
<reference evidence="1" key="1">
    <citation type="journal article" date="2023" name="Mol. Phylogenet. Evol.">
        <title>Genome-scale phylogeny and comparative genomics of the fungal order Sordariales.</title>
        <authorList>
            <person name="Hensen N."/>
            <person name="Bonometti L."/>
            <person name="Westerberg I."/>
            <person name="Brannstrom I.O."/>
            <person name="Guillou S."/>
            <person name="Cros-Aarteil S."/>
            <person name="Calhoun S."/>
            <person name="Haridas S."/>
            <person name="Kuo A."/>
            <person name="Mondo S."/>
            <person name="Pangilinan J."/>
            <person name="Riley R."/>
            <person name="LaButti K."/>
            <person name="Andreopoulos B."/>
            <person name="Lipzen A."/>
            <person name="Chen C."/>
            <person name="Yan M."/>
            <person name="Daum C."/>
            <person name="Ng V."/>
            <person name="Clum A."/>
            <person name="Steindorff A."/>
            <person name="Ohm R.A."/>
            <person name="Martin F."/>
            <person name="Silar P."/>
            <person name="Natvig D.O."/>
            <person name="Lalanne C."/>
            <person name="Gautier V."/>
            <person name="Ament-Velasquez S.L."/>
            <person name="Kruys A."/>
            <person name="Hutchinson M.I."/>
            <person name="Powell A.J."/>
            <person name="Barry K."/>
            <person name="Miller A.N."/>
            <person name="Grigoriev I.V."/>
            <person name="Debuchy R."/>
            <person name="Gladieux P."/>
            <person name="Hiltunen Thoren M."/>
            <person name="Johannesson H."/>
        </authorList>
    </citation>
    <scope>NUCLEOTIDE SEQUENCE</scope>
    <source>
        <strain evidence="1">CBS 731.68</strain>
    </source>
</reference>
<evidence type="ECO:0000313" key="2">
    <source>
        <dbReference type="Proteomes" id="UP001302602"/>
    </source>
</evidence>
<dbReference type="GeneID" id="87831971"/>
<dbReference type="EMBL" id="MU853227">
    <property type="protein sequence ID" value="KAK4124686.1"/>
    <property type="molecule type" value="Genomic_DNA"/>
</dbReference>